<dbReference type="EMBL" id="ML736986">
    <property type="protein sequence ID" value="KAE8396807.1"/>
    <property type="molecule type" value="Genomic_DNA"/>
</dbReference>
<sequence length="131" mass="14421">MNYPLPATAEVLRKRIKEMIPETRPADSKSPVATILAEDDNGSTRYGGKELHNLVSGLVKEMNIGRGWGWNLGHFRESQPIINDLSRMYIVPLCDNTSITPGGPLREGFYTYITDSPSVSSNATAIFIAPI</sequence>
<protein>
    <submittedName>
        <fullName evidence="1">Uncharacterized protein</fullName>
    </submittedName>
</protein>
<dbReference type="GeneID" id="43670443"/>
<dbReference type="AlphaFoldDB" id="A0A5N7CSZ8"/>
<reference evidence="1 2" key="1">
    <citation type="submission" date="2019-04" db="EMBL/GenBank/DDBJ databases">
        <authorList>
            <consortium name="DOE Joint Genome Institute"/>
            <person name="Mondo S."/>
            <person name="Kjaerbolling I."/>
            <person name="Vesth T."/>
            <person name="Frisvad J.C."/>
            <person name="Nybo J.L."/>
            <person name="Theobald S."/>
            <person name="Kildgaard S."/>
            <person name="Isbrandt T."/>
            <person name="Kuo A."/>
            <person name="Sato A."/>
            <person name="Lyhne E.K."/>
            <person name="Kogle M.E."/>
            <person name="Wiebenga A."/>
            <person name="Kun R.S."/>
            <person name="Lubbers R.J."/>
            <person name="Makela M.R."/>
            <person name="Barry K."/>
            <person name="Chovatia M."/>
            <person name="Clum A."/>
            <person name="Daum C."/>
            <person name="Haridas S."/>
            <person name="He G."/>
            <person name="LaButti K."/>
            <person name="Lipzen A."/>
            <person name="Riley R."/>
            <person name="Salamov A."/>
            <person name="Simmons B.A."/>
            <person name="Magnuson J.K."/>
            <person name="Henrissat B."/>
            <person name="Mortensen U.H."/>
            <person name="Larsen T.O."/>
            <person name="Devries R.P."/>
            <person name="Grigoriev I.V."/>
            <person name="Machida M."/>
            <person name="Baker S.E."/>
            <person name="Andersen M.R."/>
            <person name="Cantor M.N."/>
            <person name="Hua S.X."/>
        </authorList>
    </citation>
    <scope>NUCLEOTIDE SEQUENCE [LARGE SCALE GENOMIC DNA]</scope>
    <source>
        <strain evidence="1 2">CBS 119388</strain>
    </source>
</reference>
<dbReference type="OrthoDB" id="4390692at2759"/>
<keyword evidence="2" id="KW-1185">Reference proteome</keyword>
<dbReference type="RefSeq" id="XP_031934126.1">
    <property type="nucleotide sequence ID" value="XM_032085752.1"/>
</dbReference>
<name>A0A5N7CSZ8_9EURO</name>
<evidence type="ECO:0000313" key="2">
    <source>
        <dbReference type="Proteomes" id="UP000325579"/>
    </source>
</evidence>
<accession>A0A5N7CSZ8</accession>
<organism evidence="1 2">
    <name type="scientific">Aspergillus pseudonomiae</name>
    <dbReference type="NCBI Taxonomy" id="1506151"/>
    <lineage>
        <taxon>Eukaryota</taxon>
        <taxon>Fungi</taxon>
        <taxon>Dikarya</taxon>
        <taxon>Ascomycota</taxon>
        <taxon>Pezizomycotina</taxon>
        <taxon>Eurotiomycetes</taxon>
        <taxon>Eurotiomycetidae</taxon>
        <taxon>Eurotiales</taxon>
        <taxon>Aspergillaceae</taxon>
        <taxon>Aspergillus</taxon>
        <taxon>Aspergillus subgen. Circumdati</taxon>
    </lineage>
</organism>
<dbReference type="Proteomes" id="UP000325579">
    <property type="component" value="Unassembled WGS sequence"/>
</dbReference>
<proteinExistence type="predicted"/>
<evidence type="ECO:0000313" key="1">
    <source>
        <dbReference type="EMBL" id="KAE8396807.1"/>
    </source>
</evidence>
<gene>
    <name evidence="1" type="ORF">BDV37DRAFT_277368</name>
</gene>